<feature type="region of interest" description="Disordered" evidence="1">
    <location>
        <begin position="602"/>
        <end position="638"/>
    </location>
</feature>
<feature type="compositionally biased region" description="Polar residues" evidence="1">
    <location>
        <begin position="701"/>
        <end position="712"/>
    </location>
</feature>
<dbReference type="EnsemblMetazoa" id="XM_022800185">
    <property type="protein sequence ID" value="XP_022655920"/>
    <property type="gene ID" value="LOC111248229"/>
</dbReference>
<protein>
    <submittedName>
        <fullName evidence="2">Uncharacterized protein</fullName>
    </submittedName>
</protein>
<feature type="region of interest" description="Disordered" evidence="1">
    <location>
        <begin position="86"/>
        <end position="112"/>
    </location>
</feature>
<dbReference type="EnsemblMetazoa" id="XM_022800186">
    <property type="protein sequence ID" value="XP_022655921"/>
    <property type="gene ID" value="LOC111248229"/>
</dbReference>
<reference evidence="2" key="1">
    <citation type="submission" date="2021-01" db="UniProtKB">
        <authorList>
            <consortium name="EnsemblMetazoa"/>
        </authorList>
    </citation>
    <scope>IDENTIFICATION</scope>
</reference>
<dbReference type="GeneID" id="111248229"/>
<accession>A0A7M7JR41</accession>
<feature type="compositionally biased region" description="Low complexity" evidence="1">
    <location>
        <begin position="332"/>
        <end position="344"/>
    </location>
</feature>
<dbReference type="AlphaFoldDB" id="A0A7M7JR41"/>
<dbReference type="RefSeq" id="XP_022655921.1">
    <property type="nucleotide sequence ID" value="XM_022800186.1"/>
</dbReference>
<sequence>MASHEDASWQTRHPSLISTDGEPHRFFPYQCNICCLFLTAGIEALEEHVAEHRSKLRARLEALQHDEGGDAGHMWDYLGGQHAASAVQSQQPQQQQQQQQSQHQQEQFQAASQPTVDSQTLWYGSSTSRAVNWTTSHGGTVSGATSLTACSLQSGTGASTPMQEQQFGSAHIPQDGYAAYTSQALYYGGGGSSAIGRMVYTGTSGSSAYTIPSDGSLSHSSGLDGETAIVTNEQLQGSTYRSTAIAYEPNITEVHADHVYLTNSVPDTTIGSRHAMYCGAPYITSMEVPCTAQRTCRQQAQLQSDYTGTNYKRQQETPVEAVAKKQRLLENTPSSTTTTTAPASFIDPPHSEEQMEPVESNGTSNSQAYPQDSSAHNFTEFGATSTTTTTEATTIQQLQEKLGNQWSQGAQQTNLFASRETVDVTILADPSSAPVHRPIEQHPTAKEDTTEISAQPRSVPVSCPVGVATLSGADNIEQDAAQNNDSTYFERLARSLQIANDSNEQVHSTHDAIGMDQQDTQSWIHAQFLGQCGEIGPSKDHERYATLEYPPSEEKASYDLKISQPTRLYGTETASECEIPGSPAFAPLGNRNAAIEERQQVKRESDFGAAGKFKVQGEIEQPGEEFEGDEGSSAATKTQAEEIIDAILNIACLREEQQDAKTAFKGEKIDESLSRNNSLPAESEQAADFGFPKIENRSLEVTESDSTAVSAE</sequence>
<proteinExistence type="predicted"/>
<feature type="compositionally biased region" description="Polar residues" evidence="1">
    <location>
        <begin position="360"/>
        <end position="377"/>
    </location>
</feature>
<organism evidence="2 3">
    <name type="scientific">Varroa destructor</name>
    <name type="common">Honeybee mite</name>
    <dbReference type="NCBI Taxonomy" id="109461"/>
    <lineage>
        <taxon>Eukaryota</taxon>
        <taxon>Metazoa</taxon>
        <taxon>Ecdysozoa</taxon>
        <taxon>Arthropoda</taxon>
        <taxon>Chelicerata</taxon>
        <taxon>Arachnida</taxon>
        <taxon>Acari</taxon>
        <taxon>Parasitiformes</taxon>
        <taxon>Mesostigmata</taxon>
        <taxon>Gamasina</taxon>
        <taxon>Dermanyssoidea</taxon>
        <taxon>Varroidae</taxon>
        <taxon>Varroa</taxon>
    </lineage>
</organism>
<evidence type="ECO:0000313" key="3">
    <source>
        <dbReference type="Proteomes" id="UP000594260"/>
    </source>
</evidence>
<dbReference type="KEGG" id="vde:111248229"/>
<dbReference type="InParanoid" id="A0A7M7JR41"/>
<dbReference type="RefSeq" id="XP_022655920.1">
    <property type="nucleotide sequence ID" value="XM_022800185.1"/>
</dbReference>
<feature type="compositionally biased region" description="Acidic residues" evidence="1">
    <location>
        <begin position="621"/>
        <end position="630"/>
    </location>
</feature>
<evidence type="ECO:0000256" key="1">
    <source>
        <dbReference type="SAM" id="MobiDB-lite"/>
    </source>
</evidence>
<dbReference type="Proteomes" id="UP000594260">
    <property type="component" value="Unplaced"/>
</dbReference>
<feature type="region of interest" description="Disordered" evidence="1">
    <location>
        <begin position="663"/>
        <end position="712"/>
    </location>
</feature>
<keyword evidence="3" id="KW-1185">Reference proteome</keyword>
<dbReference type="OrthoDB" id="10587965at2759"/>
<feature type="region of interest" description="Disordered" evidence="1">
    <location>
        <begin position="328"/>
        <end position="379"/>
    </location>
</feature>
<evidence type="ECO:0000313" key="2">
    <source>
        <dbReference type="EnsemblMetazoa" id="XP_022655920"/>
    </source>
</evidence>
<name>A0A7M7JR41_VARDE</name>
<feature type="compositionally biased region" description="Basic and acidic residues" evidence="1">
    <location>
        <begin position="663"/>
        <end position="673"/>
    </location>
</feature>